<accession>A0AAD7JVW3</accession>
<comment type="caution">
    <text evidence="1">The sequence shown here is derived from an EMBL/GenBank/DDBJ whole genome shotgun (WGS) entry which is preliminary data.</text>
</comment>
<dbReference type="Proteomes" id="UP001215598">
    <property type="component" value="Unassembled WGS sequence"/>
</dbReference>
<dbReference type="AlphaFoldDB" id="A0AAD7JVW3"/>
<evidence type="ECO:0000313" key="1">
    <source>
        <dbReference type="EMBL" id="KAJ7771490.1"/>
    </source>
</evidence>
<keyword evidence="2" id="KW-1185">Reference proteome</keyword>
<protein>
    <recommendedName>
        <fullName evidence="3">F-box domain-containing protein</fullName>
    </recommendedName>
</protein>
<gene>
    <name evidence="1" type="ORF">B0H16DRAFT_1513706</name>
</gene>
<proteinExistence type="predicted"/>
<reference evidence="1" key="1">
    <citation type="submission" date="2023-03" db="EMBL/GenBank/DDBJ databases">
        <title>Massive genome expansion in bonnet fungi (Mycena s.s.) driven by repeated elements and novel gene families across ecological guilds.</title>
        <authorList>
            <consortium name="Lawrence Berkeley National Laboratory"/>
            <person name="Harder C.B."/>
            <person name="Miyauchi S."/>
            <person name="Viragh M."/>
            <person name="Kuo A."/>
            <person name="Thoen E."/>
            <person name="Andreopoulos B."/>
            <person name="Lu D."/>
            <person name="Skrede I."/>
            <person name="Drula E."/>
            <person name="Henrissat B."/>
            <person name="Morin E."/>
            <person name="Kohler A."/>
            <person name="Barry K."/>
            <person name="LaButti K."/>
            <person name="Morin E."/>
            <person name="Salamov A."/>
            <person name="Lipzen A."/>
            <person name="Mereny Z."/>
            <person name="Hegedus B."/>
            <person name="Baldrian P."/>
            <person name="Stursova M."/>
            <person name="Weitz H."/>
            <person name="Taylor A."/>
            <person name="Grigoriev I.V."/>
            <person name="Nagy L.G."/>
            <person name="Martin F."/>
            <person name="Kauserud H."/>
        </authorList>
    </citation>
    <scope>NUCLEOTIDE SEQUENCE</scope>
    <source>
        <strain evidence="1">CBHHK182m</strain>
    </source>
</reference>
<sequence length="427" mass="47486">MAKQSTLSRCPISTLPFELMAEIFVLTLPTLGTSPGSSEAPLLLGSVCTVWRKIALATPSLWAALCVRNIDTTSVVPLTGLWLSRARGYPLSIAVETANRIDLLETICRYSTQWQDVVLSVPLGVALSQLPIHGALPLLKKLEIRSEDFHQIEPVDEHLLPLTVFRDAPLLREVQLRITGQVHPNMILLPWEQLTRFTGSFLSTAESLYILFHASSLSECTLLDCWGGLEVSEEAKLLPLLKNLRLGGDSISAVVQRLTLPNLEFLEVSPAGDSEGRTHFALETLRLLVLRSMCPLREVHLRAVRFPVEPLLRCLGTIHTLEILEISRLWDAAIVKGLHTSGRILPRLRSLIFSNPKIFPIPYDDMISLLFSRSRAQGNGGSVQLERFAFTTNLHTPLPDVLILDRFKAVARKGIHIHLGPPEDSWV</sequence>
<organism evidence="1 2">
    <name type="scientific">Mycena metata</name>
    <dbReference type="NCBI Taxonomy" id="1033252"/>
    <lineage>
        <taxon>Eukaryota</taxon>
        <taxon>Fungi</taxon>
        <taxon>Dikarya</taxon>
        <taxon>Basidiomycota</taxon>
        <taxon>Agaricomycotina</taxon>
        <taxon>Agaricomycetes</taxon>
        <taxon>Agaricomycetidae</taxon>
        <taxon>Agaricales</taxon>
        <taxon>Marasmiineae</taxon>
        <taxon>Mycenaceae</taxon>
        <taxon>Mycena</taxon>
    </lineage>
</organism>
<evidence type="ECO:0000313" key="2">
    <source>
        <dbReference type="Proteomes" id="UP001215598"/>
    </source>
</evidence>
<name>A0AAD7JVW3_9AGAR</name>
<evidence type="ECO:0008006" key="3">
    <source>
        <dbReference type="Google" id="ProtNLM"/>
    </source>
</evidence>
<dbReference type="EMBL" id="JARKIB010000015">
    <property type="protein sequence ID" value="KAJ7771490.1"/>
    <property type="molecule type" value="Genomic_DNA"/>
</dbReference>